<dbReference type="Pfam" id="PF19609">
    <property type="entry name" value="DUF6114"/>
    <property type="match status" value="1"/>
</dbReference>
<feature type="region of interest" description="Disordered" evidence="1">
    <location>
        <begin position="179"/>
        <end position="239"/>
    </location>
</feature>
<dbReference type="Proteomes" id="UP001501020">
    <property type="component" value="Unassembled WGS sequence"/>
</dbReference>
<feature type="compositionally biased region" description="Low complexity" evidence="1">
    <location>
        <begin position="179"/>
        <end position="203"/>
    </location>
</feature>
<evidence type="ECO:0000256" key="1">
    <source>
        <dbReference type="SAM" id="MobiDB-lite"/>
    </source>
</evidence>
<organism evidence="3 4">
    <name type="scientific">Actinomadura napierensis</name>
    <dbReference type="NCBI Taxonomy" id="267854"/>
    <lineage>
        <taxon>Bacteria</taxon>
        <taxon>Bacillati</taxon>
        <taxon>Actinomycetota</taxon>
        <taxon>Actinomycetes</taxon>
        <taxon>Streptosporangiales</taxon>
        <taxon>Thermomonosporaceae</taxon>
        <taxon>Actinomadura</taxon>
    </lineage>
</organism>
<proteinExistence type="predicted"/>
<keyword evidence="2" id="KW-1133">Transmembrane helix</keyword>
<keyword evidence="4" id="KW-1185">Reference proteome</keyword>
<sequence>MTDTTPHGFRRWRRTRPFWGGVFAVLGGVELIAIPLAPMPLVVHQGIAGVASWLIGALLVASGALMWFQPAQRSFFGVLAVLLSLASFLTSNFGGFLVGLLLGMVGGALGFAWSPAPRPERPSAPEAPEATEAPDVPRYRAGAHGTGAHAAPRGGRFTAFALPLALPGVLGLHLLSPAPTPAPSASASQAPAAAASPSATPSPSTTPSPSATPPPSATPTPTATPSPSCPEIPANTSGLSQDQAGKLLQELQSSKDPASCLTSGAKAGAATAASGTRVYTDAGTLRASSLTMSGLSYDGVASLPSAGGAVKALKFSMSKAVLKDVDQTATHGGVTNRIRTGALTLSGDVVMYTTKMSSKLLGIPLTFTPAQPPPLVLPFMVMTDVVSEQPSVTANGAHISGLGIST</sequence>
<feature type="transmembrane region" description="Helical" evidence="2">
    <location>
        <begin position="18"/>
        <end position="37"/>
    </location>
</feature>
<keyword evidence="2" id="KW-0472">Membrane</keyword>
<evidence type="ECO:0000313" key="3">
    <source>
        <dbReference type="EMBL" id="GAA2144367.1"/>
    </source>
</evidence>
<name>A0ABN2ZMB6_9ACTN</name>
<feature type="region of interest" description="Disordered" evidence="1">
    <location>
        <begin position="117"/>
        <end position="152"/>
    </location>
</feature>
<gene>
    <name evidence="3" type="ORF">GCM10009727_44080</name>
</gene>
<feature type="compositionally biased region" description="Low complexity" evidence="1">
    <location>
        <begin position="124"/>
        <end position="152"/>
    </location>
</feature>
<accession>A0ABN2ZMB6</accession>
<dbReference type="InterPro" id="IPR046096">
    <property type="entry name" value="DUF6114"/>
</dbReference>
<comment type="caution">
    <text evidence="3">The sequence shown here is derived from an EMBL/GenBank/DDBJ whole genome shotgun (WGS) entry which is preliminary data.</text>
</comment>
<feature type="transmembrane region" description="Helical" evidence="2">
    <location>
        <begin position="43"/>
        <end position="67"/>
    </location>
</feature>
<feature type="compositionally biased region" description="Pro residues" evidence="1">
    <location>
        <begin position="204"/>
        <end position="230"/>
    </location>
</feature>
<protein>
    <submittedName>
        <fullName evidence="3">Uncharacterized protein</fullName>
    </submittedName>
</protein>
<dbReference type="RefSeq" id="WP_344270056.1">
    <property type="nucleotide sequence ID" value="NZ_BAAAMR010000038.1"/>
</dbReference>
<evidence type="ECO:0000256" key="2">
    <source>
        <dbReference type="SAM" id="Phobius"/>
    </source>
</evidence>
<keyword evidence="2" id="KW-0812">Transmembrane</keyword>
<reference evidence="3 4" key="1">
    <citation type="journal article" date="2019" name="Int. J. Syst. Evol. Microbiol.">
        <title>The Global Catalogue of Microorganisms (GCM) 10K type strain sequencing project: providing services to taxonomists for standard genome sequencing and annotation.</title>
        <authorList>
            <consortium name="The Broad Institute Genomics Platform"/>
            <consortium name="The Broad Institute Genome Sequencing Center for Infectious Disease"/>
            <person name="Wu L."/>
            <person name="Ma J."/>
        </authorList>
    </citation>
    <scope>NUCLEOTIDE SEQUENCE [LARGE SCALE GENOMIC DNA]</scope>
    <source>
        <strain evidence="3 4">JCM 13850</strain>
    </source>
</reference>
<dbReference type="EMBL" id="BAAAMR010000038">
    <property type="protein sequence ID" value="GAA2144367.1"/>
    <property type="molecule type" value="Genomic_DNA"/>
</dbReference>
<evidence type="ECO:0000313" key="4">
    <source>
        <dbReference type="Proteomes" id="UP001501020"/>
    </source>
</evidence>
<feature type="transmembrane region" description="Helical" evidence="2">
    <location>
        <begin position="74"/>
        <end position="90"/>
    </location>
</feature>